<dbReference type="Proteomes" id="UP000670527">
    <property type="component" value="Unassembled WGS sequence"/>
</dbReference>
<dbReference type="InterPro" id="IPR057436">
    <property type="entry name" value="5TMH_Lnb"/>
</dbReference>
<evidence type="ECO:0000259" key="2">
    <source>
        <dbReference type="Pfam" id="PF13387"/>
    </source>
</evidence>
<evidence type="ECO:0000313" key="4">
    <source>
        <dbReference type="EMBL" id="MBO3272023.1"/>
    </source>
</evidence>
<keyword evidence="1" id="KW-0812">Transmembrane</keyword>
<keyword evidence="1" id="KW-0472">Membrane</keyword>
<feature type="transmembrane region" description="Helical" evidence="1">
    <location>
        <begin position="338"/>
        <end position="358"/>
    </location>
</feature>
<comment type="caution">
    <text evidence="4">The sequence shown here is derived from an EMBL/GenBank/DDBJ whole genome shotgun (WGS) entry which is preliminary data.</text>
</comment>
<feature type="domain" description="Lnb N-terminal periplasmic" evidence="2">
    <location>
        <begin position="33"/>
        <end position="183"/>
    </location>
</feature>
<evidence type="ECO:0000259" key="3">
    <source>
        <dbReference type="Pfam" id="PF25221"/>
    </source>
</evidence>
<dbReference type="Pfam" id="PF13387">
    <property type="entry name" value="Lnb_N"/>
    <property type="match status" value="1"/>
</dbReference>
<dbReference type="RefSeq" id="WP_208308300.1">
    <property type="nucleotide sequence ID" value="NZ_JAGETX010000009.1"/>
</dbReference>
<dbReference type="InterPro" id="IPR025178">
    <property type="entry name" value="Lnb_N"/>
</dbReference>
<sequence length="395" mass="43852">MLPRPLAWLLLYLTMCVTTPLAARPRLLSPAATVRLVTCAPGTETYALFGHSALRITDPGQGLDHVYNYGTFDFRTPNFYGRFLRGDLRYFLSATSFATFYAAYQAEQRPLTEQVLALQPAETQRVYDELEATLASPARFYRYQFFADNCTTRLYELITRSVTGSLQLDSTYVPVGQTYRQLLAPYLAPAPWVKVGMNLGLGWPADQPTVFRQRLFLPTELSQAWAHTSRQHRPFVTRTRSLLAAPILPDQSPGWGTPGRVLGSLAILFALAASLPARYSLLAAVLGRGVLAVVGLTGCLIAGLHLFSLHTPAHYNYQLLWLLPTHLLVAVSPVRRWWRLYATGAIGLLVIGSLLGYGVYYARLLPEIGWLLGVLLGQLLLLRKQPFGVVQQTGA</sequence>
<dbReference type="Pfam" id="PF25221">
    <property type="entry name" value="5TMH_Lnb"/>
    <property type="match status" value="1"/>
</dbReference>
<keyword evidence="1" id="KW-1133">Transmembrane helix</keyword>
<organism evidence="4 5">
    <name type="scientific">Hymenobacter defluvii</name>
    <dbReference type="NCBI Taxonomy" id="2054411"/>
    <lineage>
        <taxon>Bacteria</taxon>
        <taxon>Pseudomonadati</taxon>
        <taxon>Bacteroidota</taxon>
        <taxon>Cytophagia</taxon>
        <taxon>Cytophagales</taxon>
        <taxon>Hymenobacteraceae</taxon>
        <taxon>Hymenobacter</taxon>
    </lineage>
</organism>
<accession>A0ABS3TFS2</accession>
<dbReference type="EMBL" id="JAGETX010000009">
    <property type="protein sequence ID" value="MBO3272023.1"/>
    <property type="molecule type" value="Genomic_DNA"/>
</dbReference>
<feature type="transmembrane region" description="Helical" evidence="1">
    <location>
        <begin position="364"/>
        <end position="382"/>
    </location>
</feature>
<feature type="transmembrane region" description="Helical" evidence="1">
    <location>
        <begin position="289"/>
        <end position="309"/>
    </location>
</feature>
<name>A0ABS3TFS2_9BACT</name>
<feature type="transmembrane region" description="Helical" evidence="1">
    <location>
        <begin position="261"/>
        <end position="277"/>
    </location>
</feature>
<evidence type="ECO:0000313" key="5">
    <source>
        <dbReference type="Proteomes" id="UP000670527"/>
    </source>
</evidence>
<proteinExistence type="predicted"/>
<protein>
    <submittedName>
        <fullName evidence="4">DUF4105 domain-containing protein</fullName>
    </submittedName>
</protein>
<keyword evidence="5" id="KW-1185">Reference proteome</keyword>
<gene>
    <name evidence="4" type="ORF">J4D97_15290</name>
</gene>
<feature type="domain" description="Lnb-like transmembrane" evidence="3">
    <location>
        <begin position="256"/>
        <end position="352"/>
    </location>
</feature>
<reference evidence="4 5" key="1">
    <citation type="submission" date="2021-03" db="EMBL/GenBank/DDBJ databases">
        <authorList>
            <person name="Kim M.K."/>
        </authorList>
    </citation>
    <scope>NUCLEOTIDE SEQUENCE [LARGE SCALE GENOMIC DNA]</scope>
    <source>
        <strain evidence="4 5">BT507</strain>
    </source>
</reference>
<evidence type="ECO:0000256" key="1">
    <source>
        <dbReference type="SAM" id="Phobius"/>
    </source>
</evidence>